<sequence length="162" mass="17452">MELTTIDTNATRENSEAQEALTLTETKAVHAASVDVVPESARPVAVRSHRIDLEPAYRTDPETGRSTGHGKAVMIYEGEVIGSSREPAFAAARWLLKRGLALPSDRLTTYRDNSPCIFTGVGRAAKLTLREDEKGGIRTVAYREVSAEALAGLSGDGERIIA</sequence>
<organism evidence="1">
    <name type="scientific">freshwater sediment metagenome</name>
    <dbReference type="NCBI Taxonomy" id="556182"/>
    <lineage>
        <taxon>unclassified sequences</taxon>
        <taxon>metagenomes</taxon>
        <taxon>ecological metagenomes</taxon>
    </lineage>
</organism>
<dbReference type="EMBL" id="OY288114">
    <property type="protein sequence ID" value="CAJ0877724.1"/>
    <property type="molecule type" value="Genomic_DNA"/>
</dbReference>
<accession>A0AA48M2U2</accession>
<evidence type="ECO:0000313" key="1">
    <source>
        <dbReference type="EMBL" id="CAJ0877724.1"/>
    </source>
</evidence>
<protein>
    <submittedName>
        <fullName evidence="1">Uncharacterized protein</fullName>
    </submittedName>
</protein>
<name>A0AA48M2U2_9ZZZZ</name>
<dbReference type="AlphaFoldDB" id="A0AA48M2U2"/>
<reference evidence="1" key="1">
    <citation type="submission" date="2023-07" db="EMBL/GenBank/DDBJ databases">
        <authorList>
            <person name="Pelsma A.J. K."/>
        </authorList>
    </citation>
    <scope>NUCLEOTIDE SEQUENCE</scope>
</reference>
<proteinExistence type="predicted"/>
<gene>
    <name evidence="1" type="ORF">AMST5_02904</name>
</gene>